<comment type="pathway">
    <text evidence="1">Cofactor biosynthesis; riboflavin biosynthesis.</text>
</comment>
<keyword evidence="2" id="KW-0521">NADP</keyword>
<feature type="compositionally biased region" description="Low complexity" evidence="4">
    <location>
        <begin position="44"/>
        <end position="53"/>
    </location>
</feature>
<gene>
    <name evidence="6" type="ORF">CLV54_1767</name>
</gene>
<accession>A0A2M9BVK6</accession>
<dbReference type="PANTHER" id="PTHR38011">
    <property type="entry name" value="DIHYDROFOLATE REDUCTASE FAMILY PROTEIN (AFU_ORTHOLOGUE AFUA_8G06820)"/>
    <property type="match status" value="1"/>
</dbReference>
<dbReference type="GO" id="GO:0009231">
    <property type="term" value="P:riboflavin biosynthetic process"/>
    <property type="evidence" value="ECO:0007669"/>
    <property type="project" value="InterPro"/>
</dbReference>
<dbReference type="Gene3D" id="3.40.430.10">
    <property type="entry name" value="Dihydrofolate Reductase, subunit A"/>
    <property type="match status" value="1"/>
</dbReference>
<dbReference type="InterPro" id="IPR050765">
    <property type="entry name" value="Riboflavin_Biosynth_HTPR"/>
</dbReference>
<dbReference type="Pfam" id="PF01872">
    <property type="entry name" value="RibD_C"/>
    <property type="match status" value="1"/>
</dbReference>
<name>A0A2M9BVK6_9MICO</name>
<sequence>MPEARIERLWGAGWVGAGEPGGSGGSDGASGSGGAGGQDGAPGAGVSDGASGADDSRGPGGAPGSDGNGTGAARAAAGSGSLSDEQILALYAADPRDMSGRRDTGEQGEPWLRVNFVSSLDGSATHAGLSGGLGTPADKRVFDLLRRLCDVVVVGAGTVRAEGYGAMRVDAAASAWRSAHGFQPQPVFAIVSGSLDLDPAGSVFAEAPVTPIVVTAASSSPERRAALAEVADVVVCGDEAVDTVLMRQLLAERGLLRQHGEGGPSLFGRMIAERSVDELCLTLSPRLEAGFGPRISGAVANSEALDMRLAHVLHGDGTLLLRYIRA</sequence>
<organism evidence="6 7">
    <name type="scientific">Compostimonas suwonensis</name>
    <dbReference type="NCBI Taxonomy" id="1048394"/>
    <lineage>
        <taxon>Bacteria</taxon>
        <taxon>Bacillati</taxon>
        <taxon>Actinomycetota</taxon>
        <taxon>Actinomycetes</taxon>
        <taxon>Micrococcales</taxon>
        <taxon>Microbacteriaceae</taxon>
        <taxon>Compostimonas</taxon>
    </lineage>
</organism>
<keyword evidence="3" id="KW-0560">Oxidoreductase</keyword>
<evidence type="ECO:0000256" key="1">
    <source>
        <dbReference type="ARBA" id="ARBA00005104"/>
    </source>
</evidence>
<proteinExistence type="predicted"/>
<feature type="compositionally biased region" description="Gly residues" evidence="4">
    <location>
        <begin position="13"/>
        <end position="43"/>
    </location>
</feature>
<dbReference type="AlphaFoldDB" id="A0A2M9BVK6"/>
<dbReference type="SUPFAM" id="SSF53597">
    <property type="entry name" value="Dihydrofolate reductase-like"/>
    <property type="match status" value="1"/>
</dbReference>
<dbReference type="EMBL" id="PGFB01000003">
    <property type="protein sequence ID" value="PJJ61976.1"/>
    <property type="molecule type" value="Genomic_DNA"/>
</dbReference>
<dbReference type="Proteomes" id="UP000230161">
    <property type="component" value="Unassembled WGS sequence"/>
</dbReference>
<dbReference type="GO" id="GO:0008703">
    <property type="term" value="F:5-amino-6-(5-phosphoribosylamino)uracil reductase activity"/>
    <property type="evidence" value="ECO:0007669"/>
    <property type="project" value="InterPro"/>
</dbReference>
<comment type="caution">
    <text evidence="6">The sequence shown here is derived from an EMBL/GenBank/DDBJ whole genome shotgun (WGS) entry which is preliminary data.</text>
</comment>
<evidence type="ECO:0000256" key="4">
    <source>
        <dbReference type="SAM" id="MobiDB-lite"/>
    </source>
</evidence>
<dbReference type="InterPro" id="IPR024072">
    <property type="entry name" value="DHFR-like_dom_sf"/>
</dbReference>
<evidence type="ECO:0000313" key="7">
    <source>
        <dbReference type="Proteomes" id="UP000230161"/>
    </source>
</evidence>
<feature type="compositionally biased region" description="Gly residues" evidence="4">
    <location>
        <begin position="58"/>
        <end position="70"/>
    </location>
</feature>
<dbReference type="PANTHER" id="PTHR38011:SF7">
    <property type="entry name" value="2,5-DIAMINO-6-RIBOSYLAMINO-4(3H)-PYRIMIDINONE 5'-PHOSPHATE REDUCTASE"/>
    <property type="match status" value="1"/>
</dbReference>
<evidence type="ECO:0000256" key="3">
    <source>
        <dbReference type="ARBA" id="ARBA00023002"/>
    </source>
</evidence>
<keyword evidence="7" id="KW-1185">Reference proteome</keyword>
<dbReference type="InterPro" id="IPR002734">
    <property type="entry name" value="RibDG_C"/>
</dbReference>
<evidence type="ECO:0000313" key="6">
    <source>
        <dbReference type="EMBL" id="PJJ61976.1"/>
    </source>
</evidence>
<feature type="region of interest" description="Disordered" evidence="4">
    <location>
        <begin position="1"/>
        <end position="80"/>
    </location>
</feature>
<evidence type="ECO:0000256" key="2">
    <source>
        <dbReference type="ARBA" id="ARBA00022857"/>
    </source>
</evidence>
<dbReference type="RefSeq" id="WP_245861527.1">
    <property type="nucleotide sequence ID" value="NZ_PGFB01000003.1"/>
</dbReference>
<evidence type="ECO:0000259" key="5">
    <source>
        <dbReference type="Pfam" id="PF01872"/>
    </source>
</evidence>
<feature type="compositionally biased region" description="Low complexity" evidence="4">
    <location>
        <begin position="71"/>
        <end position="80"/>
    </location>
</feature>
<protein>
    <submittedName>
        <fullName evidence="6">Riboflavin biosynthesis pyrimidine reductase</fullName>
    </submittedName>
</protein>
<feature type="domain" description="Bacterial bifunctional deaminase-reductase C-terminal" evidence="5">
    <location>
        <begin position="110"/>
        <end position="315"/>
    </location>
</feature>
<reference evidence="6 7" key="1">
    <citation type="submission" date="2017-11" db="EMBL/GenBank/DDBJ databases">
        <title>Genomic Encyclopedia of Archaeal and Bacterial Type Strains, Phase II (KMG-II): From Individual Species to Whole Genera.</title>
        <authorList>
            <person name="Goeker M."/>
        </authorList>
    </citation>
    <scope>NUCLEOTIDE SEQUENCE [LARGE SCALE GENOMIC DNA]</scope>
    <source>
        <strain evidence="6 7">DSM 25625</strain>
    </source>
</reference>